<comment type="caution">
    <text evidence="2">The sequence shown here is derived from an EMBL/GenBank/DDBJ whole genome shotgun (WGS) entry which is preliminary data.</text>
</comment>
<proteinExistence type="predicted"/>
<dbReference type="AlphaFoldDB" id="A0AAJ0AH69"/>
<evidence type="ECO:0000256" key="1">
    <source>
        <dbReference type="SAM" id="MobiDB-lite"/>
    </source>
</evidence>
<name>A0AAJ0AH69_9PEZI</name>
<dbReference type="EMBL" id="JAHMHR010000032">
    <property type="protein sequence ID" value="KAK1673220.1"/>
    <property type="molecule type" value="Genomic_DNA"/>
</dbReference>
<evidence type="ECO:0000313" key="2">
    <source>
        <dbReference type="EMBL" id="KAK1673220.1"/>
    </source>
</evidence>
<evidence type="ECO:0000313" key="3">
    <source>
        <dbReference type="Proteomes" id="UP001224890"/>
    </source>
</evidence>
<protein>
    <submittedName>
        <fullName evidence="2">Uncharacterized protein</fullName>
    </submittedName>
</protein>
<organism evidence="2 3">
    <name type="scientific">Colletotrichum godetiae</name>
    <dbReference type="NCBI Taxonomy" id="1209918"/>
    <lineage>
        <taxon>Eukaryota</taxon>
        <taxon>Fungi</taxon>
        <taxon>Dikarya</taxon>
        <taxon>Ascomycota</taxon>
        <taxon>Pezizomycotina</taxon>
        <taxon>Sordariomycetes</taxon>
        <taxon>Hypocreomycetidae</taxon>
        <taxon>Glomerellales</taxon>
        <taxon>Glomerellaceae</taxon>
        <taxon>Colletotrichum</taxon>
        <taxon>Colletotrichum acutatum species complex</taxon>
    </lineage>
</organism>
<reference evidence="2" key="1">
    <citation type="submission" date="2021-06" db="EMBL/GenBank/DDBJ databases">
        <title>Comparative genomics, transcriptomics and evolutionary studies reveal genomic signatures of adaptation to plant cell wall in hemibiotrophic fungi.</title>
        <authorList>
            <consortium name="DOE Joint Genome Institute"/>
            <person name="Baroncelli R."/>
            <person name="Diaz J.F."/>
            <person name="Benocci T."/>
            <person name="Peng M."/>
            <person name="Battaglia E."/>
            <person name="Haridas S."/>
            <person name="Andreopoulos W."/>
            <person name="Labutti K."/>
            <person name="Pangilinan J."/>
            <person name="Floch G.L."/>
            <person name="Makela M.R."/>
            <person name="Henrissat B."/>
            <person name="Grigoriev I.V."/>
            <person name="Crouch J.A."/>
            <person name="De Vries R.P."/>
            <person name="Sukno S.A."/>
            <person name="Thon M.R."/>
        </authorList>
    </citation>
    <scope>NUCLEOTIDE SEQUENCE</scope>
    <source>
        <strain evidence="2">CBS 193.32</strain>
    </source>
</reference>
<gene>
    <name evidence="2" type="ORF">BDP55DRAFT_634166</name>
</gene>
<dbReference type="GeneID" id="85457162"/>
<sequence>MPARFYPRTYEFPTARKQTRAEHFLHVENSKIENADRLYIDVSVLRPKAKRSCPLTGLNRGPSHEVPKYECDALPLSQRGFFKLIQWSFRRDYFGNNFQLAGYAQSGPMQAVSRVIQRRVCNEKTRPPKQATGLTVSSVNFHPSRPRTITDINPPETYTGRTSFCYFIGYMRTNTLNPSVHVRDNNLGHPPLALPVNRRVSTTDPQHHRTHGAQIRYP</sequence>
<dbReference type="Proteomes" id="UP001224890">
    <property type="component" value="Unassembled WGS sequence"/>
</dbReference>
<keyword evidence="3" id="KW-1185">Reference proteome</keyword>
<feature type="region of interest" description="Disordered" evidence="1">
    <location>
        <begin position="192"/>
        <end position="218"/>
    </location>
</feature>
<dbReference type="RefSeq" id="XP_060427223.1">
    <property type="nucleotide sequence ID" value="XM_060572636.1"/>
</dbReference>
<accession>A0AAJ0AH69</accession>